<comment type="caution">
    <text evidence="2">The sequence shown here is derived from an EMBL/GenBank/DDBJ whole genome shotgun (WGS) entry which is preliminary data.</text>
</comment>
<reference evidence="2 3" key="1">
    <citation type="submission" date="2024-10" db="EMBL/GenBank/DDBJ databases">
        <authorList>
            <person name="Kim D."/>
        </authorList>
    </citation>
    <scope>NUCLEOTIDE SEQUENCE [LARGE SCALE GENOMIC DNA]</scope>
    <source>
        <strain evidence="2">BH-2024</strain>
    </source>
</reference>
<protein>
    <submittedName>
        <fullName evidence="2">Uncharacterized protein</fullName>
    </submittedName>
</protein>
<evidence type="ECO:0000313" key="2">
    <source>
        <dbReference type="EMBL" id="KAL3117204.1"/>
    </source>
</evidence>
<dbReference type="PANTHER" id="PTHR43941">
    <property type="entry name" value="STRUCTURAL MAINTENANCE OF CHROMOSOMES PROTEIN 2"/>
    <property type="match status" value="1"/>
</dbReference>
<dbReference type="Proteomes" id="UP001620626">
    <property type="component" value="Unassembled WGS sequence"/>
</dbReference>
<sequence>MDYNRLVFMSPIDEEDPSLNFGDLSTSAIRNDNENSPIEHDKKNALQVPIFMDPRIEPTFLEDNEKSYNAQTKQLFGNHSLNFCLSTSAIRTDVENSSMEKNPTNKFQAPVFMDPRIEPTFLEDNEKSYNGQTKQLLENQSLIFCPPTSAIRTDVDTMEKNSTNTIQAPVFLDSRIDEMKKKFLHELEEKQQKIVRLETKLSAADAEIDSFDEMKKKFPLELEEKQQEIVRLQTKLSAAETEIDSFDEMKKKFTLELEEKEQKIVRLQQEIVRLETKLSAADAEIDSFDEMKKKFTLELEEKEQKIVRLETKLSAAHEEIDSFDQMKRKFPLELEEKQQEIVRLQTKLSAAETEIDSFDQMKKKFPLELEEKEQKIVRLQTKLSAAETEIDSFDQLEEGMLAENFKLQRELLKIKVRFGLITIENAFKALGCCDKEILEEIKAAACQ</sequence>
<name>A0ABD2LSD2_9BILA</name>
<gene>
    <name evidence="2" type="ORF">niasHT_007607</name>
</gene>
<keyword evidence="1" id="KW-0175">Coiled coil</keyword>
<dbReference type="EMBL" id="JBICBT010000334">
    <property type="protein sequence ID" value="KAL3117204.1"/>
    <property type="molecule type" value="Genomic_DNA"/>
</dbReference>
<keyword evidence="3" id="KW-1185">Reference proteome</keyword>
<dbReference type="SUPFAM" id="SSF57997">
    <property type="entry name" value="Tropomyosin"/>
    <property type="match status" value="1"/>
</dbReference>
<evidence type="ECO:0000256" key="1">
    <source>
        <dbReference type="SAM" id="Coils"/>
    </source>
</evidence>
<proteinExistence type="predicted"/>
<evidence type="ECO:0000313" key="3">
    <source>
        <dbReference type="Proteomes" id="UP001620626"/>
    </source>
</evidence>
<dbReference type="AlphaFoldDB" id="A0ABD2LSD2"/>
<dbReference type="Gene3D" id="1.10.287.1490">
    <property type="match status" value="1"/>
</dbReference>
<organism evidence="2 3">
    <name type="scientific">Heterodera trifolii</name>
    <dbReference type="NCBI Taxonomy" id="157864"/>
    <lineage>
        <taxon>Eukaryota</taxon>
        <taxon>Metazoa</taxon>
        <taxon>Ecdysozoa</taxon>
        <taxon>Nematoda</taxon>
        <taxon>Chromadorea</taxon>
        <taxon>Rhabditida</taxon>
        <taxon>Tylenchina</taxon>
        <taxon>Tylenchomorpha</taxon>
        <taxon>Tylenchoidea</taxon>
        <taxon>Heteroderidae</taxon>
        <taxon>Heteroderinae</taxon>
        <taxon>Heterodera</taxon>
    </lineage>
</organism>
<feature type="coiled-coil region" evidence="1">
    <location>
        <begin position="180"/>
        <end position="396"/>
    </location>
</feature>
<accession>A0ABD2LSD2</accession>